<keyword evidence="1" id="KW-0732">Signal</keyword>
<sequence>MLVFLCIVSLLSLTLDAEQDFTMPDQEEELSQKSCDMGWYSFSGRCYKYVASQLDWADAESYCGFREQTWPQCIVRMNTSLSRSWSNHFDLTGGQSLLESMNLRVVTFLQPYLSAVYQKSGTVAS</sequence>
<feature type="chain" id="PRO_5025445680" description="C-type lectin domain-containing protein" evidence="1">
    <location>
        <begin position="18"/>
        <end position="125"/>
    </location>
</feature>
<evidence type="ECO:0000256" key="1">
    <source>
        <dbReference type="SAM" id="SignalP"/>
    </source>
</evidence>
<evidence type="ECO:0008006" key="4">
    <source>
        <dbReference type="Google" id="ProtNLM"/>
    </source>
</evidence>
<dbReference type="AlphaFoldDB" id="A0A673Z8U1"/>
<evidence type="ECO:0000313" key="2">
    <source>
        <dbReference type="Ensembl" id="ENSSTUP00000043267.1"/>
    </source>
</evidence>
<dbReference type="SUPFAM" id="SSF56436">
    <property type="entry name" value="C-type lectin-like"/>
    <property type="match status" value="1"/>
</dbReference>
<dbReference type="InParanoid" id="A0A673Z8U1"/>
<dbReference type="InterPro" id="IPR016187">
    <property type="entry name" value="CTDL_fold"/>
</dbReference>
<dbReference type="OMA" id="WYSFSGR"/>
<reference evidence="2" key="2">
    <citation type="submission" date="2025-09" db="UniProtKB">
        <authorList>
            <consortium name="Ensembl"/>
        </authorList>
    </citation>
    <scope>IDENTIFICATION</scope>
</reference>
<dbReference type="Gene3D" id="3.10.100.10">
    <property type="entry name" value="Mannose-Binding Protein A, subunit A"/>
    <property type="match status" value="1"/>
</dbReference>
<accession>A0A673Z8U1</accession>
<evidence type="ECO:0000313" key="3">
    <source>
        <dbReference type="Proteomes" id="UP000472277"/>
    </source>
</evidence>
<keyword evidence="3" id="KW-1185">Reference proteome</keyword>
<dbReference type="Proteomes" id="UP000472277">
    <property type="component" value="Chromosome 16"/>
</dbReference>
<proteinExistence type="predicted"/>
<dbReference type="InterPro" id="IPR016186">
    <property type="entry name" value="C-type_lectin-like/link_sf"/>
</dbReference>
<feature type="signal peptide" evidence="1">
    <location>
        <begin position="1"/>
        <end position="17"/>
    </location>
</feature>
<organism evidence="2 3">
    <name type="scientific">Salmo trutta</name>
    <name type="common">Brown trout</name>
    <dbReference type="NCBI Taxonomy" id="8032"/>
    <lineage>
        <taxon>Eukaryota</taxon>
        <taxon>Metazoa</taxon>
        <taxon>Chordata</taxon>
        <taxon>Craniata</taxon>
        <taxon>Vertebrata</taxon>
        <taxon>Euteleostomi</taxon>
        <taxon>Actinopterygii</taxon>
        <taxon>Neopterygii</taxon>
        <taxon>Teleostei</taxon>
        <taxon>Protacanthopterygii</taxon>
        <taxon>Salmoniformes</taxon>
        <taxon>Salmonidae</taxon>
        <taxon>Salmoninae</taxon>
        <taxon>Salmo</taxon>
    </lineage>
</organism>
<protein>
    <recommendedName>
        <fullName evidence="4">C-type lectin domain-containing protein</fullName>
    </recommendedName>
</protein>
<name>A0A673Z8U1_SALTR</name>
<dbReference type="Ensembl" id="ENSSTUT00000045167.1">
    <property type="protein sequence ID" value="ENSSTUP00000043267.1"/>
    <property type="gene ID" value="ENSSTUG00000018289.1"/>
</dbReference>
<reference evidence="2" key="1">
    <citation type="submission" date="2025-08" db="UniProtKB">
        <authorList>
            <consortium name="Ensembl"/>
        </authorList>
    </citation>
    <scope>IDENTIFICATION</scope>
</reference>